<dbReference type="Gene3D" id="3.40.630.30">
    <property type="match status" value="1"/>
</dbReference>
<feature type="domain" description="N-acetyltransferase" evidence="1">
    <location>
        <begin position="1"/>
        <end position="156"/>
    </location>
</feature>
<comment type="caution">
    <text evidence="2">The sequence shown here is derived from an EMBL/GenBank/DDBJ whole genome shotgun (WGS) entry which is preliminary data.</text>
</comment>
<evidence type="ECO:0000259" key="1">
    <source>
        <dbReference type="PROSITE" id="PS51186"/>
    </source>
</evidence>
<reference evidence="2" key="1">
    <citation type="submission" date="2021-04" db="EMBL/GenBank/DDBJ databases">
        <title>Draft genome sequence of Xylanibacillus composti strain K13.</title>
        <authorList>
            <person name="Uke A."/>
            <person name="Chhe C."/>
            <person name="Baramee S."/>
            <person name="Kosugi A."/>
        </authorList>
    </citation>
    <scope>NUCLEOTIDE SEQUENCE</scope>
    <source>
        <strain evidence="2">K13</strain>
    </source>
</reference>
<name>A0A8J4H586_9BACL</name>
<dbReference type="PROSITE" id="PS51186">
    <property type="entry name" value="GNAT"/>
    <property type="match status" value="1"/>
</dbReference>
<dbReference type="Pfam" id="PF13508">
    <property type="entry name" value="Acetyltransf_7"/>
    <property type="match status" value="1"/>
</dbReference>
<dbReference type="CDD" id="cd04301">
    <property type="entry name" value="NAT_SF"/>
    <property type="match status" value="1"/>
</dbReference>
<gene>
    <name evidence="2" type="ORF">XYCOK13_27340</name>
</gene>
<accession>A0A8J4H586</accession>
<protein>
    <submittedName>
        <fullName evidence="2">N-acetyltransferase GCN5</fullName>
    </submittedName>
</protein>
<dbReference type="InterPro" id="IPR000182">
    <property type="entry name" value="GNAT_dom"/>
</dbReference>
<organism evidence="2 3">
    <name type="scientific">Xylanibacillus composti</name>
    <dbReference type="NCBI Taxonomy" id="1572762"/>
    <lineage>
        <taxon>Bacteria</taxon>
        <taxon>Bacillati</taxon>
        <taxon>Bacillota</taxon>
        <taxon>Bacilli</taxon>
        <taxon>Bacillales</taxon>
        <taxon>Paenibacillaceae</taxon>
        <taxon>Xylanibacillus</taxon>
    </lineage>
</organism>
<dbReference type="SUPFAM" id="SSF55729">
    <property type="entry name" value="Acyl-CoA N-acyltransferases (Nat)"/>
    <property type="match status" value="1"/>
</dbReference>
<dbReference type="GO" id="GO:0016747">
    <property type="term" value="F:acyltransferase activity, transferring groups other than amino-acyl groups"/>
    <property type="evidence" value="ECO:0007669"/>
    <property type="project" value="InterPro"/>
</dbReference>
<dbReference type="Proteomes" id="UP000677918">
    <property type="component" value="Unassembled WGS sequence"/>
</dbReference>
<proteinExistence type="predicted"/>
<dbReference type="InterPro" id="IPR016181">
    <property type="entry name" value="Acyl_CoA_acyltransferase"/>
</dbReference>
<evidence type="ECO:0000313" key="3">
    <source>
        <dbReference type="Proteomes" id="UP000677918"/>
    </source>
</evidence>
<dbReference type="AlphaFoldDB" id="A0A8J4H586"/>
<keyword evidence="3" id="KW-1185">Reference proteome</keyword>
<evidence type="ECO:0000313" key="2">
    <source>
        <dbReference type="EMBL" id="GIQ69910.1"/>
    </source>
</evidence>
<sequence>MQIRPIALEDEPFLFELYASTRLEEMANWGWDEPTARSFLQMQWNAQTHSYGTQFPNMRKELLLVQGQRAGRMLTCLMDEALLLVDISLLPAFRGQGYGTSLLKRMQHEAAQLGVAVRLTVRNDNRARRLYEQLGFRTVADNGADSRMEWREGFGM</sequence>
<dbReference type="RefSeq" id="WP_213412702.1">
    <property type="nucleotide sequence ID" value="NZ_BOVK01000037.1"/>
</dbReference>
<dbReference type="EMBL" id="BOVK01000037">
    <property type="protein sequence ID" value="GIQ69910.1"/>
    <property type="molecule type" value="Genomic_DNA"/>
</dbReference>